<reference evidence="2 3" key="1">
    <citation type="journal article" date="2015" name="Nature">
        <title>rRNA introns, odd ribosomes, and small enigmatic genomes across a large radiation of phyla.</title>
        <authorList>
            <person name="Brown C.T."/>
            <person name="Hug L.A."/>
            <person name="Thomas B.C."/>
            <person name="Sharon I."/>
            <person name="Castelle C.J."/>
            <person name="Singh A."/>
            <person name="Wilkins M.J."/>
            <person name="Williams K.H."/>
            <person name="Banfield J.F."/>
        </authorList>
    </citation>
    <scope>NUCLEOTIDE SEQUENCE [LARGE SCALE GENOMIC DNA]</scope>
</reference>
<accession>A0A0G0NAC0</accession>
<evidence type="ECO:0000256" key="1">
    <source>
        <dbReference type="SAM" id="MobiDB-lite"/>
    </source>
</evidence>
<name>A0A0G0NAC0_9BACT</name>
<sequence>MTERNSSPTDLRPQIEVVAKNDPNLFRLEGTVRGERTFLAVATQNVSISIPLLNNGANGHYPVWYRQYYGQELVISHSENFRLHDSPEPSQSANRGSETEYAGQTENKEIALQILELFKMSKPPHHHNGPEYYHRINGALAVRTLNLASGERNEEILSAEKPLVVVPEGYIHQVKALEGVAISVLVCDFTKHDYHPNLSLFD</sequence>
<dbReference type="Proteomes" id="UP000034181">
    <property type="component" value="Unassembled WGS sequence"/>
</dbReference>
<organism evidence="2 3">
    <name type="scientific">Candidatus Woesebacteria bacterium GW2011_GWB1_38_5b</name>
    <dbReference type="NCBI Taxonomy" id="1618569"/>
    <lineage>
        <taxon>Bacteria</taxon>
        <taxon>Candidatus Woeseibacteriota</taxon>
    </lineage>
</organism>
<dbReference type="AlphaFoldDB" id="A0A0G0NAC0"/>
<proteinExistence type="predicted"/>
<dbReference type="EMBL" id="LBUZ01000042">
    <property type="protein sequence ID" value="KKQ74071.1"/>
    <property type="molecule type" value="Genomic_DNA"/>
</dbReference>
<comment type="caution">
    <text evidence="2">The sequence shown here is derived from an EMBL/GenBank/DDBJ whole genome shotgun (WGS) entry which is preliminary data.</text>
</comment>
<evidence type="ECO:0000313" key="3">
    <source>
        <dbReference type="Proteomes" id="UP000034181"/>
    </source>
</evidence>
<protein>
    <submittedName>
        <fullName evidence="2">Uncharacterized protein</fullName>
    </submittedName>
</protein>
<gene>
    <name evidence="2" type="ORF">US96_C0042G0006</name>
</gene>
<evidence type="ECO:0000313" key="2">
    <source>
        <dbReference type="EMBL" id="KKQ74071.1"/>
    </source>
</evidence>
<dbReference type="Gene3D" id="2.60.120.10">
    <property type="entry name" value="Jelly Rolls"/>
    <property type="match status" value="1"/>
</dbReference>
<feature type="region of interest" description="Disordered" evidence="1">
    <location>
        <begin position="82"/>
        <end position="103"/>
    </location>
</feature>
<dbReference type="InterPro" id="IPR014710">
    <property type="entry name" value="RmlC-like_jellyroll"/>
</dbReference>